<evidence type="ECO:0000313" key="2">
    <source>
        <dbReference type="EMBL" id="ETO31534.1"/>
    </source>
</evidence>
<keyword evidence="3" id="KW-1185">Reference proteome</keyword>
<feature type="region of interest" description="Disordered" evidence="1">
    <location>
        <begin position="1"/>
        <end position="47"/>
    </location>
</feature>
<proteinExistence type="predicted"/>
<reference evidence="2 3" key="1">
    <citation type="journal article" date="2013" name="Curr. Biol.">
        <title>The Genome of the Foraminiferan Reticulomyxa filosa.</title>
        <authorList>
            <person name="Glockner G."/>
            <person name="Hulsmann N."/>
            <person name="Schleicher M."/>
            <person name="Noegel A.A."/>
            <person name="Eichinger L."/>
            <person name="Gallinger C."/>
            <person name="Pawlowski J."/>
            <person name="Sierra R."/>
            <person name="Euteneuer U."/>
            <person name="Pillet L."/>
            <person name="Moustafa A."/>
            <person name="Platzer M."/>
            <person name="Groth M."/>
            <person name="Szafranski K."/>
            <person name="Schliwa M."/>
        </authorList>
    </citation>
    <scope>NUCLEOTIDE SEQUENCE [LARGE SCALE GENOMIC DNA]</scope>
</reference>
<dbReference type="AlphaFoldDB" id="X6P0D3"/>
<feature type="compositionally biased region" description="Basic and acidic residues" evidence="1">
    <location>
        <begin position="1"/>
        <end position="15"/>
    </location>
</feature>
<dbReference type="Proteomes" id="UP000023152">
    <property type="component" value="Unassembled WGS sequence"/>
</dbReference>
<evidence type="ECO:0000256" key="1">
    <source>
        <dbReference type="SAM" id="MobiDB-lite"/>
    </source>
</evidence>
<feature type="compositionally biased region" description="Basic and acidic residues" evidence="1">
    <location>
        <begin position="28"/>
        <end position="47"/>
    </location>
</feature>
<sequence length="166" mass="19598">QKYKSDDEISYHPEEEEKEEEVSEFGSESEKHKEKEEQHCNGNEEKFTDSDAKGVFVFERVKKESAFVPKECYECWNVENSTKDRTTSNVVQEQLKRQALEEIMSEIDDTIQHAVQCSDQHVLNDIVNYCCDALTDSKEEKTPLHYLWNLRQHIIPTAVVFYVYFF</sequence>
<organism evidence="2 3">
    <name type="scientific">Reticulomyxa filosa</name>
    <dbReference type="NCBI Taxonomy" id="46433"/>
    <lineage>
        <taxon>Eukaryota</taxon>
        <taxon>Sar</taxon>
        <taxon>Rhizaria</taxon>
        <taxon>Retaria</taxon>
        <taxon>Foraminifera</taxon>
        <taxon>Monothalamids</taxon>
        <taxon>Reticulomyxidae</taxon>
        <taxon>Reticulomyxa</taxon>
    </lineage>
</organism>
<comment type="caution">
    <text evidence="2">The sequence shown here is derived from an EMBL/GenBank/DDBJ whole genome shotgun (WGS) entry which is preliminary data.</text>
</comment>
<name>X6P0D3_RETFI</name>
<accession>X6P0D3</accession>
<evidence type="ECO:0000313" key="3">
    <source>
        <dbReference type="Proteomes" id="UP000023152"/>
    </source>
</evidence>
<protein>
    <submittedName>
        <fullName evidence="2">Uncharacterized protein</fullName>
    </submittedName>
</protein>
<gene>
    <name evidence="2" type="ORF">RFI_05585</name>
</gene>
<dbReference type="EMBL" id="ASPP01004860">
    <property type="protein sequence ID" value="ETO31534.1"/>
    <property type="molecule type" value="Genomic_DNA"/>
</dbReference>
<feature type="non-terminal residue" evidence="2">
    <location>
        <position position="1"/>
    </location>
</feature>